<name>A0ABQ4CTV1_9ACTN</name>
<gene>
    <name evidence="1" type="ORF">Asi02nite_42380</name>
</gene>
<accession>A0ABQ4CTV1</accession>
<protein>
    <submittedName>
        <fullName evidence="1">Uncharacterized protein</fullName>
    </submittedName>
</protein>
<dbReference type="Proteomes" id="UP000604117">
    <property type="component" value="Unassembled WGS sequence"/>
</dbReference>
<organism evidence="1 2">
    <name type="scientific">Asanoa siamensis</name>
    <dbReference type="NCBI Taxonomy" id="926357"/>
    <lineage>
        <taxon>Bacteria</taxon>
        <taxon>Bacillati</taxon>
        <taxon>Actinomycetota</taxon>
        <taxon>Actinomycetes</taxon>
        <taxon>Micromonosporales</taxon>
        <taxon>Micromonosporaceae</taxon>
        <taxon>Asanoa</taxon>
    </lineage>
</organism>
<comment type="caution">
    <text evidence="1">The sequence shown here is derived from an EMBL/GenBank/DDBJ whole genome shotgun (WGS) entry which is preliminary data.</text>
</comment>
<sequence>MVTEAQLAADPFVQREIVTPEFGALGKELRRRTGRPADAVGIKGDNRHLKGAHRSNEFIRKSPLCTNRTSTLQSGLTPEQERHIAAFDFTPGAWGTPANRAVMKTHTTRLRAAMLDGRLPGLRQVIGTLDGTTVTGTNADGSTFDASDSHLDHWHLTFDRRRCRDQTLMERVVTVVLGEKETDVIEDSKDGQAMMWRLEALQAGADTVRGGPLKGEPMWIVRELKKLAVAVGKVDEAVAAQLADELAALGGANEQADLLRKVLGDRAADVGALLAEK</sequence>
<evidence type="ECO:0000313" key="2">
    <source>
        <dbReference type="Proteomes" id="UP000604117"/>
    </source>
</evidence>
<reference evidence="1 2" key="1">
    <citation type="submission" date="2021-01" db="EMBL/GenBank/DDBJ databases">
        <title>Whole genome shotgun sequence of Asanoa siamensis NBRC 107932.</title>
        <authorList>
            <person name="Komaki H."/>
            <person name="Tamura T."/>
        </authorList>
    </citation>
    <scope>NUCLEOTIDE SEQUENCE [LARGE SCALE GENOMIC DNA]</scope>
    <source>
        <strain evidence="1 2">NBRC 107932</strain>
    </source>
</reference>
<proteinExistence type="predicted"/>
<dbReference type="EMBL" id="BONE01000034">
    <property type="protein sequence ID" value="GIF74720.1"/>
    <property type="molecule type" value="Genomic_DNA"/>
</dbReference>
<keyword evidence="2" id="KW-1185">Reference proteome</keyword>
<dbReference type="RefSeq" id="WP_203715505.1">
    <property type="nucleotide sequence ID" value="NZ_BONE01000034.1"/>
</dbReference>
<evidence type="ECO:0000313" key="1">
    <source>
        <dbReference type="EMBL" id="GIF74720.1"/>
    </source>
</evidence>